<keyword evidence="7 9" id="KW-0503">Monooxygenase</keyword>
<sequence>MNTPIAIFLVSFFIFLVNLIRLRNSNRNKGVSLPPGPTPWPIVGCVPEMWRNRPAYKWVHRVLKELDTDIACIKLGNVHVIPVKSPEIAREFLKKNDAVFAPRPVTMATDILSSGFLTTGVVPWGGQWKKMRKVLIADVFNHSMVQWLLGKRNEEADNLVKFLYNQCSSNPNGLVVNVRTAAQFYSGGVMRRMIFNTRYFGKGRKDGGPGFEEEQHVSALLTILLHVYAFCVSDYLPWLRVFDISGHEKKVRGALKIIKQYQDPLIDERLKEWRDGRTKEPEDLLDVFISLKDAYGQPLLSGEEIKAQITRPNAPEFGRGRVVEPPLIRFSELQRRHCEPSEEDDVWLVSELQLATVDNPFNAAEWALSEMLNQPELLKKAEEELDRVVGKQRFVQESDVPKLPYVRACAREALRLHPVAPFNLPHMSNTDAVVAGYFIPKGSSVLLSRLGLGRNPEVWDNPLRFDPERHLKGDADQQVDLEEHELRFITFSTGRRGCMGGGLGTTITIMLLARLLQGFTWNMPPNVDKIDLTEALSLFKANPLFAHAKPRLPVSLYMV</sequence>
<dbReference type="InterPro" id="IPR017972">
    <property type="entry name" value="Cyt_P450_CS"/>
</dbReference>
<accession>A0A6J5VGU8</accession>
<dbReference type="PROSITE" id="PS00086">
    <property type="entry name" value="CYTOCHROME_P450"/>
    <property type="match status" value="1"/>
</dbReference>
<dbReference type="GO" id="GO:0016705">
    <property type="term" value="F:oxidoreductase activity, acting on paired donors, with incorporation or reduction of molecular oxygen"/>
    <property type="evidence" value="ECO:0007669"/>
    <property type="project" value="InterPro"/>
</dbReference>
<dbReference type="GO" id="GO:0005506">
    <property type="term" value="F:iron ion binding"/>
    <property type="evidence" value="ECO:0007669"/>
    <property type="project" value="InterPro"/>
</dbReference>
<keyword evidence="10" id="KW-0812">Transmembrane</keyword>
<evidence type="ECO:0000256" key="6">
    <source>
        <dbReference type="ARBA" id="ARBA00023004"/>
    </source>
</evidence>
<protein>
    <submittedName>
        <fullName evidence="11">Uncharacterized protein</fullName>
    </submittedName>
</protein>
<dbReference type="Proteomes" id="UP000507222">
    <property type="component" value="Unassembled WGS sequence"/>
</dbReference>
<keyword evidence="5 9" id="KW-0560">Oxidoreductase</keyword>
<dbReference type="Pfam" id="PF00067">
    <property type="entry name" value="p450"/>
    <property type="match status" value="2"/>
</dbReference>
<keyword evidence="4 8" id="KW-0479">Metal-binding</keyword>
<feature type="binding site" description="axial binding residue" evidence="8">
    <location>
        <position position="498"/>
    </location>
    <ligand>
        <name>heme</name>
        <dbReference type="ChEBI" id="CHEBI:30413"/>
    </ligand>
    <ligandPart>
        <name>Fe</name>
        <dbReference type="ChEBI" id="CHEBI:18248"/>
    </ligandPart>
</feature>
<dbReference type="InterPro" id="IPR002401">
    <property type="entry name" value="Cyt_P450_E_grp-I"/>
</dbReference>
<dbReference type="AlphaFoldDB" id="A0A6J5VGU8"/>
<evidence type="ECO:0000256" key="5">
    <source>
        <dbReference type="ARBA" id="ARBA00023002"/>
    </source>
</evidence>
<dbReference type="InterPro" id="IPR001128">
    <property type="entry name" value="Cyt_P450"/>
</dbReference>
<dbReference type="PRINTS" id="PR00463">
    <property type="entry name" value="EP450I"/>
</dbReference>
<dbReference type="PANTHER" id="PTHR47944">
    <property type="entry name" value="CYTOCHROME P450 98A9"/>
    <property type="match status" value="1"/>
</dbReference>
<evidence type="ECO:0000256" key="2">
    <source>
        <dbReference type="ARBA" id="ARBA00010617"/>
    </source>
</evidence>
<evidence type="ECO:0000256" key="9">
    <source>
        <dbReference type="RuleBase" id="RU000461"/>
    </source>
</evidence>
<dbReference type="PANTHER" id="PTHR47944:SF19">
    <property type="entry name" value="CYTOCHROME P450 77A4"/>
    <property type="match status" value="1"/>
</dbReference>
<keyword evidence="10" id="KW-0472">Membrane</keyword>
<dbReference type="GO" id="GO:0004497">
    <property type="term" value="F:monooxygenase activity"/>
    <property type="evidence" value="ECO:0007669"/>
    <property type="project" value="UniProtKB-KW"/>
</dbReference>
<reference evidence="11 12" key="1">
    <citation type="submission" date="2020-05" db="EMBL/GenBank/DDBJ databases">
        <authorList>
            <person name="Campoy J."/>
            <person name="Schneeberger K."/>
            <person name="Spophaly S."/>
        </authorList>
    </citation>
    <scope>NUCLEOTIDE SEQUENCE [LARGE SCALE GENOMIC DNA]</scope>
    <source>
        <strain evidence="11">PruArmRojPasFocal</strain>
    </source>
</reference>
<dbReference type="Gene3D" id="1.10.630.10">
    <property type="entry name" value="Cytochrome P450"/>
    <property type="match status" value="1"/>
</dbReference>
<comment type="cofactor">
    <cofactor evidence="1 8">
        <name>heme</name>
        <dbReference type="ChEBI" id="CHEBI:30413"/>
    </cofactor>
</comment>
<feature type="transmembrane region" description="Helical" evidence="10">
    <location>
        <begin position="6"/>
        <end position="22"/>
    </location>
</feature>
<name>A0A6J5VGU8_PRUAR</name>
<evidence type="ECO:0000256" key="3">
    <source>
        <dbReference type="ARBA" id="ARBA00022617"/>
    </source>
</evidence>
<evidence type="ECO:0000256" key="10">
    <source>
        <dbReference type="SAM" id="Phobius"/>
    </source>
</evidence>
<evidence type="ECO:0000256" key="8">
    <source>
        <dbReference type="PIRSR" id="PIRSR602401-1"/>
    </source>
</evidence>
<comment type="similarity">
    <text evidence="2 9">Belongs to the cytochrome P450 family.</text>
</comment>
<keyword evidence="10" id="KW-1133">Transmembrane helix</keyword>
<proteinExistence type="inferred from homology"/>
<keyword evidence="3 8" id="KW-0349">Heme</keyword>
<evidence type="ECO:0000313" key="11">
    <source>
        <dbReference type="EMBL" id="CAB4287382.1"/>
    </source>
</evidence>
<keyword evidence="6 8" id="KW-0408">Iron</keyword>
<evidence type="ECO:0000313" key="12">
    <source>
        <dbReference type="Proteomes" id="UP000507222"/>
    </source>
</evidence>
<organism evidence="11 12">
    <name type="scientific">Prunus armeniaca</name>
    <name type="common">Apricot</name>
    <name type="synonym">Armeniaca vulgaris</name>
    <dbReference type="NCBI Taxonomy" id="36596"/>
    <lineage>
        <taxon>Eukaryota</taxon>
        <taxon>Viridiplantae</taxon>
        <taxon>Streptophyta</taxon>
        <taxon>Embryophyta</taxon>
        <taxon>Tracheophyta</taxon>
        <taxon>Spermatophyta</taxon>
        <taxon>Magnoliopsida</taxon>
        <taxon>eudicotyledons</taxon>
        <taxon>Gunneridae</taxon>
        <taxon>Pentapetalae</taxon>
        <taxon>rosids</taxon>
        <taxon>fabids</taxon>
        <taxon>Rosales</taxon>
        <taxon>Rosaceae</taxon>
        <taxon>Amygdaloideae</taxon>
        <taxon>Amygdaleae</taxon>
        <taxon>Prunus</taxon>
    </lineage>
</organism>
<evidence type="ECO:0000256" key="1">
    <source>
        <dbReference type="ARBA" id="ARBA00001971"/>
    </source>
</evidence>
<dbReference type="GO" id="GO:0020037">
    <property type="term" value="F:heme binding"/>
    <property type="evidence" value="ECO:0007669"/>
    <property type="project" value="InterPro"/>
</dbReference>
<dbReference type="InterPro" id="IPR036396">
    <property type="entry name" value="Cyt_P450_sf"/>
</dbReference>
<evidence type="ECO:0000256" key="7">
    <source>
        <dbReference type="ARBA" id="ARBA00023033"/>
    </source>
</evidence>
<dbReference type="EMBL" id="CAEKDK010000007">
    <property type="protein sequence ID" value="CAB4287382.1"/>
    <property type="molecule type" value="Genomic_DNA"/>
</dbReference>
<dbReference type="SUPFAM" id="SSF48264">
    <property type="entry name" value="Cytochrome P450"/>
    <property type="match status" value="1"/>
</dbReference>
<evidence type="ECO:0000256" key="4">
    <source>
        <dbReference type="ARBA" id="ARBA00022723"/>
    </source>
</evidence>
<gene>
    <name evidence="11" type="ORF">CURHAP_LOCUS45309</name>
</gene>